<dbReference type="OrthoDB" id="240298at2759"/>
<proteinExistence type="inferred from homology"/>
<evidence type="ECO:0000256" key="5">
    <source>
        <dbReference type="ARBA" id="ARBA00023128"/>
    </source>
</evidence>
<feature type="compositionally biased region" description="Low complexity" evidence="8">
    <location>
        <begin position="144"/>
        <end position="160"/>
    </location>
</feature>
<dbReference type="GO" id="GO:0001671">
    <property type="term" value="F:ATPase activator activity"/>
    <property type="evidence" value="ECO:0007669"/>
    <property type="project" value="TreeGrafter"/>
</dbReference>
<keyword evidence="2" id="KW-0812">Transmembrane</keyword>
<evidence type="ECO:0000256" key="3">
    <source>
        <dbReference type="ARBA" id="ARBA00022792"/>
    </source>
</evidence>
<evidence type="ECO:0000259" key="9">
    <source>
        <dbReference type="PROSITE" id="PS50076"/>
    </source>
</evidence>
<dbReference type="SUPFAM" id="SSF46565">
    <property type="entry name" value="Chaperone J-domain"/>
    <property type="match status" value="1"/>
</dbReference>
<evidence type="ECO:0000313" key="10">
    <source>
        <dbReference type="EMBL" id="CAB9506016.1"/>
    </source>
</evidence>
<evidence type="ECO:0000256" key="4">
    <source>
        <dbReference type="ARBA" id="ARBA00022989"/>
    </source>
</evidence>
<organism evidence="10 11">
    <name type="scientific">Seminavis robusta</name>
    <dbReference type="NCBI Taxonomy" id="568900"/>
    <lineage>
        <taxon>Eukaryota</taxon>
        <taxon>Sar</taxon>
        <taxon>Stramenopiles</taxon>
        <taxon>Ochrophyta</taxon>
        <taxon>Bacillariophyta</taxon>
        <taxon>Bacillariophyceae</taxon>
        <taxon>Bacillariophycidae</taxon>
        <taxon>Naviculales</taxon>
        <taxon>Naviculaceae</taxon>
        <taxon>Seminavis</taxon>
    </lineage>
</organism>
<dbReference type="SMART" id="SM00271">
    <property type="entry name" value="DnaJ"/>
    <property type="match status" value="1"/>
</dbReference>
<dbReference type="CDD" id="cd06257">
    <property type="entry name" value="DnaJ"/>
    <property type="match status" value="1"/>
</dbReference>
<dbReference type="PROSITE" id="PS50076">
    <property type="entry name" value="DNAJ_2"/>
    <property type="match status" value="1"/>
</dbReference>
<gene>
    <name evidence="10" type="ORF">SEMRO_251_G099230.1</name>
</gene>
<comment type="subcellular location">
    <subcellularLocation>
        <location evidence="1">Mitochondrion inner membrane</location>
        <topology evidence="1">Single-pass membrane protein</topology>
    </subcellularLocation>
</comment>
<dbReference type="InterPro" id="IPR001623">
    <property type="entry name" value="DnaJ_domain"/>
</dbReference>
<dbReference type="FunFam" id="1.10.287.110:FF:000001">
    <property type="entry name" value="Import inner membrane translocase subunit tim14"/>
    <property type="match status" value="1"/>
</dbReference>
<comment type="similarity">
    <text evidence="7">Belongs to the TIM14 family.</text>
</comment>
<comment type="caution">
    <text evidence="10">The sequence shown here is derived from an EMBL/GenBank/DDBJ whole genome shotgun (WGS) entry which is preliminary data.</text>
</comment>
<evidence type="ECO:0000256" key="8">
    <source>
        <dbReference type="SAM" id="MobiDB-lite"/>
    </source>
</evidence>
<evidence type="ECO:0000256" key="1">
    <source>
        <dbReference type="ARBA" id="ARBA00004434"/>
    </source>
</evidence>
<dbReference type="PANTHER" id="PTHR12763">
    <property type="match status" value="1"/>
</dbReference>
<feature type="domain" description="J" evidence="9">
    <location>
        <begin position="194"/>
        <end position="249"/>
    </location>
</feature>
<dbReference type="GO" id="GO:0030150">
    <property type="term" value="P:protein import into mitochondrial matrix"/>
    <property type="evidence" value="ECO:0007669"/>
    <property type="project" value="TreeGrafter"/>
</dbReference>
<reference evidence="10" key="1">
    <citation type="submission" date="2020-06" db="EMBL/GenBank/DDBJ databases">
        <authorList>
            <consortium name="Plant Systems Biology data submission"/>
        </authorList>
    </citation>
    <scope>NUCLEOTIDE SEQUENCE</scope>
    <source>
        <strain evidence="10">D6</strain>
    </source>
</reference>
<keyword evidence="6" id="KW-0472">Membrane</keyword>
<dbReference type="GO" id="GO:0001405">
    <property type="term" value="C:PAM complex, Tim23 associated import motor"/>
    <property type="evidence" value="ECO:0007669"/>
    <property type="project" value="TreeGrafter"/>
</dbReference>
<feature type="compositionally biased region" description="Basic and acidic residues" evidence="8">
    <location>
        <begin position="133"/>
        <end position="143"/>
    </location>
</feature>
<evidence type="ECO:0000256" key="2">
    <source>
        <dbReference type="ARBA" id="ARBA00022692"/>
    </source>
</evidence>
<evidence type="ECO:0000313" key="11">
    <source>
        <dbReference type="Proteomes" id="UP001153069"/>
    </source>
</evidence>
<evidence type="ECO:0000256" key="6">
    <source>
        <dbReference type="ARBA" id="ARBA00023136"/>
    </source>
</evidence>
<keyword evidence="11" id="KW-1185">Reference proteome</keyword>
<dbReference type="InterPro" id="IPR036869">
    <property type="entry name" value="J_dom_sf"/>
</dbReference>
<keyword evidence="4" id="KW-1133">Transmembrane helix</keyword>
<keyword evidence="5" id="KW-0496">Mitochondrion</keyword>
<sequence length="249" mass="27544">MSMMRAASVGGSRTGQLLSRKTVFTPSLLRHQQHQEQFHWSAPSSHFFHTVVGSNSPWEGERRKKEQANVKLQMSSLPSMQVAQYHSTPQPEKIVAIGLGLGAVSALAYAGSSAVRAYNEYKASLPSEEEMEEQRKQQEKEDQANQQKQEATQQQQQKPAGGEKGENIFSKWFGVGVGAKYYEGGFEETMTRREAALILGVRESSPASRIKDAHRKLLVLNHPDTGGSTHVAGKINEAKELLLKGKRGK</sequence>
<dbReference type="PANTHER" id="PTHR12763:SF28">
    <property type="entry name" value="GEO10507P1-RELATED"/>
    <property type="match status" value="1"/>
</dbReference>
<dbReference type="EMBL" id="CAICTM010000250">
    <property type="protein sequence ID" value="CAB9506016.1"/>
    <property type="molecule type" value="Genomic_DNA"/>
</dbReference>
<accession>A0A9N8DPC1</accession>
<keyword evidence="3" id="KW-0999">Mitochondrion inner membrane</keyword>
<protein>
    <submittedName>
        <fullName evidence="10">DnaJ homolog subfamily C member 15</fullName>
    </submittedName>
</protein>
<dbReference type="Proteomes" id="UP001153069">
    <property type="component" value="Unassembled WGS sequence"/>
</dbReference>
<dbReference type="Gene3D" id="1.10.287.110">
    <property type="entry name" value="DnaJ domain"/>
    <property type="match status" value="1"/>
</dbReference>
<feature type="region of interest" description="Disordered" evidence="8">
    <location>
        <begin position="126"/>
        <end position="167"/>
    </location>
</feature>
<evidence type="ECO:0000256" key="7">
    <source>
        <dbReference type="ARBA" id="ARBA00038105"/>
    </source>
</evidence>
<name>A0A9N8DPC1_9STRA</name>
<dbReference type="AlphaFoldDB" id="A0A9N8DPC1"/>